<feature type="compositionally biased region" description="Low complexity" evidence="4">
    <location>
        <begin position="111"/>
        <end position="138"/>
    </location>
</feature>
<dbReference type="PANTHER" id="PTHR43416:SF5">
    <property type="entry name" value="DIHYDROLIPOYLLYSINE-RESIDUE SUCCINYLTRANSFERASE COMPONENT OF 2-OXOGLUTARATE DEHYDROGENASE COMPLEX, MITOCHONDRIAL"/>
    <property type="match status" value="1"/>
</dbReference>
<dbReference type="eggNOG" id="KOG0559">
    <property type="taxonomic scope" value="Eukaryota"/>
</dbReference>
<reference evidence="6" key="1">
    <citation type="submission" date="2013-12" db="EMBL/GenBank/DDBJ databases">
        <title>The Genome Sequence of Aphanomyces invadans NJM9701.</title>
        <authorList>
            <consortium name="The Broad Institute Genomics Platform"/>
            <person name="Russ C."/>
            <person name="Tyler B."/>
            <person name="van West P."/>
            <person name="Dieguez-Uribeondo J."/>
            <person name="Young S.K."/>
            <person name="Zeng Q."/>
            <person name="Gargeya S."/>
            <person name="Fitzgerald M."/>
            <person name="Abouelleil A."/>
            <person name="Alvarado L."/>
            <person name="Chapman S.B."/>
            <person name="Gainer-Dewar J."/>
            <person name="Goldberg J."/>
            <person name="Griggs A."/>
            <person name="Gujja S."/>
            <person name="Hansen M."/>
            <person name="Howarth C."/>
            <person name="Imamovic A."/>
            <person name="Ireland A."/>
            <person name="Larimer J."/>
            <person name="McCowan C."/>
            <person name="Murphy C."/>
            <person name="Pearson M."/>
            <person name="Poon T.W."/>
            <person name="Priest M."/>
            <person name="Roberts A."/>
            <person name="Saif S."/>
            <person name="Shea T."/>
            <person name="Sykes S."/>
            <person name="Wortman J."/>
            <person name="Nusbaum C."/>
            <person name="Birren B."/>
        </authorList>
    </citation>
    <scope>NUCLEOTIDE SEQUENCE [LARGE SCALE GENOMIC DNA]</scope>
    <source>
        <strain evidence="6">NJM9701</strain>
    </source>
</reference>
<proteinExistence type="inferred from homology"/>
<dbReference type="InterPro" id="IPR050537">
    <property type="entry name" value="2-oxoacid_dehydrogenase"/>
</dbReference>
<comment type="similarity">
    <text evidence="1">Belongs to the 2-oxoacid dehydrogenase family.</text>
</comment>
<gene>
    <name evidence="6" type="ORF">H310_13036</name>
</gene>
<dbReference type="GO" id="GO:0006099">
    <property type="term" value="P:tricarboxylic acid cycle"/>
    <property type="evidence" value="ECO:0007669"/>
    <property type="project" value="TreeGrafter"/>
</dbReference>
<dbReference type="VEuPathDB" id="FungiDB:H310_13036"/>
<dbReference type="OrthoDB" id="5391403at2759"/>
<dbReference type="AlphaFoldDB" id="A0A024TFM7"/>
<feature type="domain" description="Lipoyl-binding" evidence="5">
    <location>
        <begin position="26"/>
        <end position="101"/>
    </location>
</feature>
<feature type="region of interest" description="Disordered" evidence="4">
    <location>
        <begin position="157"/>
        <end position="178"/>
    </location>
</feature>
<dbReference type="EMBL" id="KI913997">
    <property type="protein sequence ID" value="ETV92843.1"/>
    <property type="molecule type" value="Genomic_DNA"/>
</dbReference>
<dbReference type="Pfam" id="PF00364">
    <property type="entry name" value="Biotin_lipoyl"/>
    <property type="match status" value="1"/>
</dbReference>
<protein>
    <recommendedName>
        <fullName evidence="5">Lipoyl-binding domain-containing protein</fullName>
    </recommendedName>
</protein>
<feature type="region of interest" description="Disordered" evidence="4">
    <location>
        <begin position="111"/>
        <end position="141"/>
    </location>
</feature>
<dbReference type="Gene3D" id="2.40.50.100">
    <property type="match status" value="1"/>
</dbReference>
<dbReference type="STRING" id="157072.A0A024TFM7"/>
<dbReference type="PROSITE" id="PS00189">
    <property type="entry name" value="LIPOYL"/>
    <property type="match status" value="1"/>
</dbReference>
<keyword evidence="3" id="KW-0809">Transit peptide</keyword>
<dbReference type="RefSeq" id="XP_008878613.1">
    <property type="nucleotide sequence ID" value="XM_008880391.1"/>
</dbReference>
<dbReference type="SUPFAM" id="SSF51230">
    <property type="entry name" value="Single hybrid motif"/>
    <property type="match status" value="1"/>
</dbReference>
<evidence type="ECO:0000259" key="5">
    <source>
        <dbReference type="PROSITE" id="PS50968"/>
    </source>
</evidence>
<evidence type="ECO:0000256" key="4">
    <source>
        <dbReference type="SAM" id="MobiDB-lite"/>
    </source>
</evidence>
<dbReference type="GO" id="GO:0005739">
    <property type="term" value="C:mitochondrion"/>
    <property type="evidence" value="ECO:0007669"/>
    <property type="project" value="TreeGrafter"/>
</dbReference>
<evidence type="ECO:0000256" key="3">
    <source>
        <dbReference type="ARBA" id="ARBA00022946"/>
    </source>
</evidence>
<keyword evidence="2" id="KW-0450">Lipoyl</keyword>
<dbReference type="InterPro" id="IPR011053">
    <property type="entry name" value="Single_hybrid_motif"/>
</dbReference>
<dbReference type="InterPro" id="IPR003016">
    <property type="entry name" value="2-oxoA_DH_lipoyl-BS"/>
</dbReference>
<name>A0A024TFM7_9STRA</name>
<accession>A0A024TFM7</accession>
<dbReference type="GO" id="GO:0004149">
    <property type="term" value="F:dihydrolipoyllysine-residue succinyltransferase activity"/>
    <property type="evidence" value="ECO:0007669"/>
    <property type="project" value="TreeGrafter"/>
</dbReference>
<dbReference type="InterPro" id="IPR000089">
    <property type="entry name" value="Biotin_lipoyl"/>
</dbReference>
<feature type="compositionally biased region" description="Polar residues" evidence="4">
    <location>
        <begin position="159"/>
        <end position="174"/>
    </location>
</feature>
<dbReference type="GeneID" id="20090086"/>
<evidence type="ECO:0000313" key="6">
    <source>
        <dbReference type="EMBL" id="ETV92843.1"/>
    </source>
</evidence>
<dbReference type="PROSITE" id="PS50968">
    <property type="entry name" value="BIOTINYL_LIPOYL"/>
    <property type="match status" value="1"/>
</dbReference>
<dbReference type="PANTHER" id="PTHR43416">
    <property type="entry name" value="DIHYDROLIPOYLLYSINE-RESIDUE SUCCINYLTRANSFERASE COMPONENT OF 2-OXOGLUTARATE DEHYDROGENASE COMPLEX, MITOCHONDRIAL-RELATED"/>
    <property type="match status" value="1"/>
</dbReference>
<evidence type="ECO:0000256" key="1">
    <source>
        <dbReference type="ARBA" id="ARBA00007317"/>
    </source>
</evidence>
<dbReference type="CDD" id="cd06849">
    <property type="entry name" value="lipoyl_domain"/>
    <property type="match status" value="1"/>
</dbReference>
<evidence type="ECO:0000256" key="2">
    <source>
        <dbReference type="ARBA" id="ARBA00022823"/>
    </source>
</evidence>
<sequence length="214" mass="22361">MLRRTIAVPRCVVARAFHSTPPVAAEHIVKVPSMGDSISEGTVVEIKKQIGEHIHADEVVMVLETDKVSVDVMSPVAGTLVKTLASLEEDVQVGKDLFVVDGEVAATVTSAAPAEAPAARTPTPAPTPLATTVPPASSSHHRVPRIHFLGKRSLLHAASQGSKSNAPSTPSSTLVMPPSSSASVVSIFDVPARFARKAISKDEIDAINRGQAFA</sequence>
<organism evidence="6">
    <name type="scientific">Aphanomyces invadans</name>
    <dbReference type="NCBI Taxonomy" id="157072"/>
    <lineage>
        <taxon>Eukaryota</taxon>
        <taxon>Sar</taxon>
        <taxon>Stramenopiles</taxon>
        <taxon>Oomycota</taxon>
        <taxon>Saprolegniomycetes</taxon>
        <taxon>Saprolegniales</taxon>
        <taxon>Verrucalvaceae</taxon>
        <taxon>Aphanomyces</taxon>
    </lineage>
</organism>